<organism evidence="1">
    <name type="scientific">Arundo donax</name>
    <name type="common">Giant reed</name>
    <name type="synonym">Donax arundinaceus</name>
    <dbReference type="NCBI Taxonomy" id="35708"/>
    <lineage>
        <taxon>Eukaryota</taxon>
        <taxon>Viridiplantae</taxon>
        <taxon>Streptophyta</taxon>
        <taxon>Embryophyta</taxon>
        <taxon>Tracheophyta</taxon>
        <taxon>Spermatophyta</taxon>
        <taxon>Magnoliopsida</taxon>
        <taxon>Liliopsida</taxon>
        <taxon>Poales</taxon>
        <taxon>Poaceae</taxon>
        <taxon>PACMAD clade</taxon>
        <taxon>Arundinoideae</taxon>
        <taxon>Arundineae</taxon>
        <taxon>Arundo</taxon>
    </lineage>
</organism>
<proteinExistence type="predicted"/>
<reference evidence="1" key="2">
    <citation type="journal article" date="2015" name="Data Brief">
        <title>Shoot transcriptome of the giant reed, Arundo donax.</title>
        <authorList>
            <person name="Barrero R.A."/>
            <person name="Guerrero F.D."/>
            <person name="Moolhuijzen P."/>
            <person name="Goolsby J.A."/>
            <person name="Tidwell J."/>
            <person name="Bellgard S.E."/>
            <person name="Bellgard M.I."/>
        </authorList>
    </citation>
    <scope>NUCLEOTIDE SEQUENCE</scope>
    <source>
        <tissue evidence="1">Shoot tissue taken approximately 20 cm above the soil surface</tissue>
    </source>
</reference>
<dbReference type="EMBL" id="GBRH01223546">
    <property type="protein sequence ID" value="JAD74349.1"/>
    <property type="molecule type" value="Transcribed_RNA"/>
</dbReference>
<dbReference type="AlphaFoldDB" id="A0A0A9CDE8"/>
<accession>A0A0A9CDE8</accession>
<reference evidence="1" key="1">
    <citation type="submission" date="2014-09" db="EMBL/GenBank/DDBJ databases">
        <authorList>
            <person name="Magalhaes I.L.F."/>
            <person name="Oliveira U."/>
            <person name="Santos F.R."/>
            <person name="Vidigal T.H.D.A."/>
            <person name="Brescovit A.D."/>
            <person name="Santos A.J."/>
        </authorList>
    </citation>
    <scope>NUCLEOTIDE SEQUENCE</scope>
    <source>
        <tissue evidence="1">Shoot tissue taken approximately 20 cm above the soil surface</tissue>
    </source>
</reference>
<name>A0A0A9CDE8_ARUDO</name>
<sequence length="25" mass="2676">MAYIIDLTLHLCLVAINIASTGCLN</sequence>
<protein>
    <submittedName>
        <fullName evidence="1">Uncharacterized protein</fullName>
    </submittedName>
</protein>
<evidence type="ECO:0000313" key="1">
    <source>
        <dbReference type="EMBL" id="JAD74349.1"/>
    </source>
</evidence>